<dbReference type="AlphaFoldDB" id="A0AA40CPQ5"/>
<comment type="caution">
    <text evidence="1">The sequence shown here is derived from an EMBL/GenBank/DDBJ whole genome shotgun (WGS) entry which is preliminary data.</text>
</comment>
<gene>
    <name evidence="1" type="ORF">B0T16DRAFT_458660</name>
</gene>
<evidence type="ECO:0008006" key="3">
    <source>
        <dbReference type="Google" id="ProtNLM"/>
    </source>
</evidence>
<sequence length="156" mass="16894">MTSGKTDTLSFREVVASKVFTFTVEVKKRKFTIHSALVANWSRFMDRLVNGGFKEAAESHATLESDKENPSPCLLTLVCLQQQTPEANDVANSSANAIAADSGPGPMMLGSEKDAAIQKLWAIFEETCATQQTPTICPRRGTAAPAINILLRHAEV</sequence>
<evidence type="ECO:0000313" key="1">
    <source>
        <dbReference type="EMBL" id="KAK0646776.1"/>
    </source>
</evidence>
<name>A0AA40CPQ5_9PEZI</name>
<dbReference type="Proteomes" id="UP001174936">
    <property type="component" value="Unassembled WGS sequence"/>
</dbReference>
<protein>
    <recommendedName>
        <fullName evidence="3">BTB domain-containing protein</fullName>
    </recommendedName>
</protein>
<dbReference type="EMBL" id="JAULSV010000004">
    <property type="protein sequence ID" value="KAK0646776.1"/>
    <property type="molecule type" value="Genomic_DNA"/>
</dbReference>
<accession>A0AA40CPQ5</accession>
<evidence type="ECO:0000313" key="2">
    <source>
        <dbReference type="Proteomes" id="UP001174936"/>
    </source>
</evidence>
<keyword evidence="2" id="KW-1185">Reference proteome</keyword>
<proteinExistence type="predicted"/>
<organism evidence="1 2">
    <name type="scientific">Cercophora newfieldiana</name>
    <dbReference type="NCBI Taxonomy" id="92897"/>
    <lineage>
        <taxon>Eukaryota</taxon>
        <taxon>Fungi</taxon>
        <taxon>Dikarya</taxon>
        <taxon>Ascomycota</taxon>
        <taxon>Pezizomycotina</taxon>
        <taxon>Sordariomycetes</taxon>
        <taxon>Sordariomycetidae</taxon>
        <taxon>Sordariales</taxon>
        <taxon>Lasiosphaeriaceae</taxon>
        <taxon>Cercophora</taxon>
    </lineage>
</organism>
<reference evidence="1" key="1">
    <citation type="submission" date="2023-06" db="EMBL/GenBank/DDBJ databases">
        <title>Genome-scale phylogeny and comparative genomics of the fungal order Sordariales.</title>
        <authorList>
            <consortium name="Lawrence Berkeley National Laboratory"/>
            <person name="Hensen N."/>
            <person name="Bonometti L."/>
            <person name="Westerberg I."/>
            <person name="Brannstrom I.O."/>
            <person name="Guillou S."/>
            <person name="Cros-Aarteil S."/>
            <person name="Calhoun S."/>
            <person name="Haridas S."/>
            <person name="Kuo A."/>
            <person name="Mondo S."/>
            <person name="Pangilinan J."/>
            <person name="Riley R."/>
            <person name="Labutti K."/>
            <person name="Andreopoulos B."/>
            <person name="Lipzen A."/>
            <person name="Chen C."/>
            <person name="Yanf M."/>
            <person name="Daum C."/>
            <person name="Ng V."/>
            <person name="Clum A."/>
            <person name="Steindorff A."/>
            <person name="Ohm R."/>
            <person name="Martin F."/>
            <person name="Silar P."/>
            <person name="Natvig D."/>
            <person name="Lalanne C."/>
            <person name="Gautier V."/>
            <person name="Ament-Velasquez S.L."/>
            <person name="Kruys A."/>
            <person name="Hutchinson M.I."/>
            <person name="Powell A.J."/>
            <person name="Barry K."/>
            <person name="Miller A.N."/>
            <person name="Grigoriev I.V."/>
            <person name="Debuchy R."/>
            <person name="Gladieux P."/>
            <person name="Thoren M.H."/>
            <person name="Johannesson H."/>
        </authorList>
    </citation>
    <scope>NUCLEOTIDE SEQUENCE</scope>
    <source>
        <strain evidence="1">SMH2532-1</strain>
    </source>
</reference>